<name>A0AAU7YJ57_9RICK</name>
<feature type="compositionally biased region" description="Polar residues" evidence="1">
    <location>
        <begin position="1"/>
        <end position="15"/>
    </location>
</feature>
<protein>
    <submittedName>
        <fullName evidence="2">Uncharacterized protein</fullName>
    </submittedName>
</protein>
<evidence type="ECO:0000313" key="2">
    <source>
        <dbReference type="EMBL" id="XCA32917.1"/>
    </source>
</evidence>
<evidence type="ECO:0000256" key="1">
    <source>
        <dbReference type="SAM" id="MobiDB-lite"/>
    </source>
</evidence>
<feature type="region of interest" description="Disordered" evidence="1">
    <location>
        <begin position="1"/>
        <end position="24"/>
    </location>
</feature>
<organism evidence="2">
    <name type="scientific">Wolbachia endosymbiont of Polyergus mexicanus</name>
    <dbReference type="NCBI Taxonomy" id="3171167"/>
    <lineage>
        <taxon>Bacteria</taxon>
        <taxon>Pseudomonadati</taxon>
        <taxon>Pseudomonadota</taxon>
        <taxon>Alphaproteobacteria</taxon>
        <taxon>Rickettsiales</taxon>
        <taxon>Anaplasmataceae</taxon>
        <taxon>Wolbachieae</taxon>
        <taxon>Wolbachia</taxon>
    </lineage>
</organism>
<proteinExistence type="predicted"/>
<sequence length="64" mass="6952">MQRPYNNVEASSPENQPAKEGNGQSWGAWVWQNRFKIGAGAVGGWLACSACVATNVGRNCWQLV</sequence>
<reference evidence="2" key="1">
    <citation type="submission" date="2024-06" db="EMBL/GenBank/DDBJ databases">
        <title>Genome assembly of the Polyergus mexicanus.</title>
        <authorList>
            <person name="Cash E."/>
            <person name="Tustsui N.D."/>
            <person name="Ward P."/>
            <person name="Nguyen O."/>
            <person name="Sahasrabudhe R."/>
            <person name="Fairbairn C.W."/>
            <person name="Seligmann W.E."/>
            <person name="Sacco S."/>
            <person name="Beraut E."/>
            <person name="Miller C."/>
            <person name="Toffelmier E."/>
            <person name="Shaffer H.B."/>
        </authorList>
    </citation>
    <scope>NUCLEOTIDE SEQUENCE</scope>
    <source>
        <strain evidence="2">NDT 795.1</strain>
    </source>
</reference>
<accession>A0AAU7YJ57</accession>
<dbReference type="AlphaFoldDB" id="A0AAU7YJ57"/>
<gene>
    <name evidence="2" type="ORF">ABS808_03795</name>
</gene>
<dbReference type="EMBL" id="CP158586">
    <property type="protein sequence ID" value="XCA32917.1"/>
    <property type="molecule type" value="Genomic_DNA"/>
</dbReference>